<dbReference type="InterPro" id="IPR027267">
    <property type="entry name" value="AH/BAR_dom_sf"/>
</dbReference>
<dbReference type="SUPFAM" id="SSF46785">
    <property type="entry name" value="Winged helix' DNA-binding domain"/>
    <property type="match status" value="1"/>
</dbReference>
<dbReference type="PANTHER" id="PTHR23065">
    <property type="entry name" value="PROLINE-SERINE-THREONINE PHOSPHATASE INTERACTING PROTEIN 1"/>
    <property type="match status" value="1"/>
</dbReference>
<dbReference type="OrthoDB" id="2155291at2759"/>
<dbReference type="InterPro" id="IPR031160">
    <property type="entry name" value="F_BAR_dom"/>
</dbReference>
<evidence type="ECO:0000313" key="6">
    <source>
        <dbReference type="EMBL" id="CAH2351944.1"/>
    </source>
</evidence>
<dbReference type="Pfam" id="PF00610">
    <property type="entry name" value="DEP"/>
    <property type="match status" value="1"/>
</dbReference>
<dbReference type="InterPro" id="IPR036390">
    <property type="entry name" value="WH_DNA-bd_sf"/>
</dbReference>
<dbReference type="SMART" id="SM00049">
    <property type="entry name" value="DEP"/>
    <property type="match status" value="1"/>
</dbReference>
<feature type="region of interest" description="Disordered" evidence="2">
    <location>
        <begin position="742"/>
        <end position="869"/>
    </location>
</feature>
<dbReference type="AlphaFoldDB" id="A0A9P0QND8"/>
<dbReference type="GO" id="GO:0007264">
    <property type="term" value="P:small GTPase-mediated signal transduction"/>
    <property type="evidence" value="ECO:0007669"/>
    <property type="project" value="TreeGrafter"/>
</dbReference>
<feature type="region of interest" description="Disordered" evidence="2">
    <location>
        <begin position="181"/>
        <end position="202"/>
    </location>
</feature>
<evidence type="ECO:0000256" key="2">
    <source>
        <dbReference type="SAM" id="MobiDB-lite"/>
    </source>
</evidence>
<evidence type="ECO:0000256" key="1">
    <source>
        <dbReference type="PROSITE-ProRule" id="PRU01077"/>
    </source>
</evidence>
<evidence type="ECO:0000259" key="4">
    <source>
        <dbReference type="PROSITE" id="PS50238"/>
    </source>
</evidence>
<feature type="domain" description="DEP" evidence="3">
    <location>
        <begin position="229"/>
        <end position="307"/>
    </location>
</feature>
<dbReference type="InterPro" id="IPR000591">
    <property type="entry name" value="DEP_dom"/>
</dbReference>
<dbReference type="GO" id="GO:0000935">
    <property type="term" value="C:division septum"/>
    <property type="evidence" value="ECO:0007669"/>
    <property type="project" value="TreeGrafter"/>
</dbReference>
<dbReference type="CDD" id="cd04399">
    <property type="entry name" value="RhoGAP_fRGD2"/>
    <property type="match status" value="1"/>
</dbReference>
<organism evidence="6 7">
    <name type="scientific">[Candida] railenensis</name>
    <dbReference type="NCBI Taxonomy" id="45579"/>
    <lineage>
        <taxon>Eukaryota</taxon>
        <taxon>Fungi</taxon>
        <taxon>Dikarya</taxon>
        <taxon>Ascomycota</taxon>
        <taxon>Saccharomycotina</taxon>
        <taxon>Pichiomycetes</taxon>
        <taxon>Debaryomycetaceae</taxon>
        <taxon>Kurtzmaniella</taxon>
    </lineage>
</organism>
<dbReference type="PROSITE" id="PS50186">
    <property type="entry name" value="DEP"/>
    <property type="match status" value="1"/>
</dbReference>
<feature type="domain" description="F-BAR" evidence="5">
    <location>
        <begin position="1"/>
        <end position="451"/>
    </location>
</feature>
<comment type="caution">
    <text evidence="6">The sequence shown here is derived from an EMBL/GenBank/DDBJ whole genome shotgun (WGS) entry which is preliminary data.</text>
</comment>
<dbReference type="InterPro" id="IPR001060">
    <property type="entry name" value="FCH_dom"/>
</dbReference>
<dbReference type="InterPro" id="IPR036388">
    <property type="entry name" value="WH-like_DNA-bd_sf"/>
</dbReference>
<dbReference type="InterPro" id="IPR008936">
    <property type="entry name" value="Rho_GTPase_activation_prot"/>
</dbReference>
<sequence length="883" mass="98901">MSFADSFWSQEYDKGFKALFEQLYEGVYEDDDFVNLFTARMESELLYGTQLESIESNRKSATKRQSNDDYVSSIKNSYQKMNENFSKQGELHVQIAASIKQLVLDPFANWCKDHKQRVEYSEDFLLEKHKRFRNAKNQLEKLQKKYFNKCRMLEEFKSHYTEEELEEELVEEAAAAKAALATAKSATPEPTSSTDPDTSGKIEVDESDTYAIGHLKFDSISIKAFLSSLLTTVPISSHKVAILGTYHNVSTGSGITQWLLDNYKSEFNIEKAEDFGQDLINQGFIRLIGSMNKNFINSSQFYYQWKPLAFDLAGVASGQGTADSLKQEGSAGSSEGANGLSNYLEDMKLAIGVNTVDFNDRSQLSKLIKEVNLLDSQYFQSTLDLDQLRCKYEEDIMDHLAFMQKCELDRMKAVKKATFDFLGCFSNKVVSMKSTCDELMIIEETIQPMNDLKFLIENYQTGKFKPQVVLYDNYYNSNIRQTFGVDLATKSRLDRKVVPIILQCLLSYLDKTYPELSNDEERVNLWTKAVHLNQVHQLRFKLNELTDPQQINAILNGNPENGTKPVHPLVVTNLFKLYFMELPDSVVPHNVYDLIKSLYLNYPFGSSDNSINDSRINGLQNLLVDLPKCNIATLDAILTHLSRLIQIIGTKNQGLSRDLKNKLSKEFGSLILRPKLNADFSSSDSYIHDKHQVHFMNDLFGNKEAIFKELRRRASSRVTSSSSTNGAASVSAAAAASLSAAASAASGPAVPPKRAATLSKSRLESRLQNVVHKKLDPKESSESKGTKDTESKEKNGDTTSSASNSNSLKRSTSPLKKKSSNSLSRSGSPSVVSSKPSKKDIVFEQGNNSSSDSLKEFGQPKFTGSLGRKTSVKDLASQFDSDS</sequence>
<dbReference type="Pfam" id="PF00611">
    <property type="entry name" value="FCH"/>
    <property type="match status" value="1"/>
</dbReference>
<dbReference type="PROSITE" id="PS50238">
    <property type="entry name" value="RHOGAP"/>
    <property type="match status" value="1"/>
</dbReference>
<dbReference type="GO" id="GO:0005096">
    <property type="term" value="F:GTPase activator activity"/>
    <property type="evidence" value="ECO:0007669"/>
    <property type="project" value="TreeGrafter"/>
</dbReference>
<keyword evidence="7" id="KW-1185">Reference proteome</keyword>
<evidence type="ECO:0000259" key="5">
    <source>
        <dbReference type="PROSITE" id="PS51741"/>
    </source>
</evidence>
<dbReference type="SMART" id="SM00055">
    <property type="entry name" value="FCH"/>
    <property type="match status" value="1"/>
</dbReference>
<name>A0A9P0QND8_9ASCO</name>
<dbReference type="SUPFAM" id="SSF48350">
    <property type="entry name" value="GTPase activation domain, GAP"/>
    <property type="match status" value="1"/>
</dbReference>
<reference evidence="6" key="1">
    <citation type="submission" date="2022-03" db="EMBL/GenBank/DDBJ databases">
        <authorList>
            <person name="Legras J.-L."/>
            <person name="Devillers H."/>
            <person name="Grondin C."/>
        </authorList>
    </citation>
    <scope>NUCLEOTIDE SEQUENCE</scope>
    <source>
        <strain evidence="6">CLIB 1423</strain>
    </source>
</reference>
<dbReference type="GO" id="GO:0005886">
    <property type="term" value="C:plasma membrane"/>
    <property type="evidence" value="ECO:0007669"/>
    <property type="project" value="TreeGrafter"/>
</dbReference>
<dbReference type="PROSITE" id="PS51741">
    <property type="entry name" value="F_BAR"/>
    <property type="match status" value="1"/>
</dbReference>
<feature type="compositionally biased region" description="Basic and acidic residues" evidence="2">
    <location>
        <begin position="773"/>
        <end position="796"/>
    </location>
</feature>
<dbReference type="PANTHER" id="PTHR23065:SF17">
    <property type="entry name" value="RHO-GTPASE-ACTIVATING PROTEIN RGD2"/>
    <property type="match status" value="1"/>
</dbReference>
<dbReference type="EMBL" id="CAKXYY010000005">
    <property type="protein sequence ID" value="CAH2351944.1"/>
    <property type="molecule type" value="Genomic_DNA"/>
</dbReference>
<protein>
    <submittedName>
        <fullName evidence="6">Rho-GTPase-activating protein Rgd2p</fullName>
    </submittedName>
</protein>
<evidence type="ECO:0000259" key="3">
    <source>
        <dbReference type="PROSITE" id="PS50186"/>
    </source>
</evidence>
<dbReference type="GO" id="GO:0007010">
    <property type="term" value="P:cytoskeleton organization"/>
    <property type="evidence" value="ECO:0007669"/>
    <property type="project" value="TreeGrafter"/>
</dbReference>
<gene>
    <name evidence="6" type="ORF">CLIB1423_05S01948</name>
</gene>
<dbReference type="GO" id="GO:0005737">
    <property type="term" value="C:cytoplasm"/>
    <property type="evidence" value="ECO:0007669"/>
    <property type="project" value="TreeGrafter"/>
</dbReference>
<dbReference type="Gene3D" id="1.20.1270.60">
    <property type="entry name" value="Arfaptin homology (AH) domain/BAR domain"/>
    <property type="match status" value="2"/>
</dbReference>
<accession>A0A9P0QND8</accession>
<dbReference type="Gene3D" id="1.10.10.10">
    <property type="entry name" value="Winged helix-like DNA-binding domain superfamily/Winged helix DNA-binding domain"/>
    <property type="match status" value="1"/>
</dbReference>
<dbReference type="SUPFAM" id="SSF103657">
    <property type="entry name" value="BAR/IMD domain-like"/>
    <property type="match status" value="1"/>
</dbReference>
<proteinExistence type="predicted"/>
<evidence type="ECO:0000313" key="7">
    <source>
        <dbReference type="Proteomes" id="UP000837801"/>
    </source>
</evidence>
<dbReference type="SMART" id="SM00324">
    <property type="entry name" value="RhoGAP"/>
    <property type="match status" value="1"/>
</dbReference>
<keyword evidence="1" id="KW-0175">Coiled coil</keyword>
<feature type="compositionally biased region" description="Low complexity" evidence="2">
    <location>
        <begin position="181"/>
        <end position="197"/>
    </location>
</feature>
<feature type="compositionally biased region" description="Low complexity" evidence="2">
    <location>
        <begin position="797"/>
        <end position="835"/>
    </location>
</feature>
<dbReference type="Gene3D" id="1.10.555.10">
    <property type="entry name" value="Rho GTPase activation protein"/>
    <property type="match status" value="1"/>
</dbReference>
<dbReference type="Pfam" id="PF00620">
    <property type="entry name" value="RhoGAP"/>
    <property type="match status" value="1"/>
</dbReference>
<feature type="domain" description="Rho-GAP" evidence="4">
    <location>
        <begin position="485"/>
        <end position="707"/>
    </location>
</feature>
<dbReference type="InterPro" id="IPR000198">
    <property type="entry name" value="RhoGAP_dom"/>
</dbReference>
<dbReference type="Proteomes" id="UP000837801">
    <property type="component" value="Unassembled WGS sequence"/>
</dbReference>